<evidence type="ECO:0000313" key="2">
    <source>
        <dbReference type="Proteomes" id="UP001154015"/>
    </source>
</evidence>
<proteinExistence type="predicted"/>
<keyword evidence="2" id="KW-1185">Reference proteome</keyword>
<accession>A0ABM9H7F5</accession>
<reference evidence="1" key="1">
    <citation type="submission" date="2022-03" db="EMBL/GenBank/DDBJ databases">
        <authorList>
            <person name="Leyn A S."/>
        </authorList>
    </citation>
    <scope>NUCLEOTIDE SEQUENCE</scope>
    <source>
        <strain evidence="1">Streptomyces globisporus 4-3</strain>
    </source>
</reference>
<organism evidence="1 2">
    <name type="scientific">Streptomyces globisporus</name>
    <dbReference type="NCBI Taxonomy" id="1908"/>
    <lineage>
        <taxon>Bacteria</taxon>
        <taxon>Bacillati</taxon>
        <taxon>Actinomycetota</taxon>
        <taxon>Actinomycetes</taxon>
        <taxon>Kitasatosporales</taxon>
        <taxon>Streptomycetaceae</taxon>
        <taxon>Streptomyces</taxon>
    </lineage>
</organism>
<name>A0ABM9H7F5_STRGL</name>
<dbReference type="Proteomes" id="UP001154015">
    <property type="component" value="Unassembled WGS sequence"/>
</dbReference>
<protein>
    <submittedName>
        <fullName evidence="1">Uncharacterized protein</fullName>
    </submittedName>
</protein>
<sequence>MSPIECARCQGTAGPFANRPEGPVCEDCLDEQDGR</sequence>
<comment type="caution">
    <text evidence="1">The sequence shown here is derived from an EMBL/GenBank/DDBJ whole genome shotgun (WGS) entry which is preliminary data.</text>
</comment>
<evidence type="ECO:0000313" key="1">
    <source>
        <dbReference type="EMBL" id="CAH9419583.1"/>
    </source>
</evidence>
<dbReference type="EMBL" id="CAKXYP010000025">
    <property type="protein sequence ID" value="CAH9419583.1"/>
    <property type="molecule type" value="Genomic_DNA"/>
</dbReference>
<gene>
    <name evidence="1" type="ORF">SGL43_06638</name>
</gene>